<reference evidence="5" key="1">
    <citation type="submission" date="2019-06" db="EMBL/GenBank/DDBJ databases">
        <authorList>
            <consortium name="Wellcome Sanger Institute Data Sharing"/>
        </authorList>
    </citation>
    <scope>NUCLEOTIDE SEQUENCE [LARGE SCALE GENOMIC DNA]</scope>
</reference>
<dbReference type="Ensembl" id="ENSSFAT00005034657.1">
    <property type="protein sequence ID" value="ENSSFAP00005033488.1"/>
    <property type="gene ID" value="ENSSFAG00005016928.1"/>
</dbReference>
<dbReference type="InterPro" id="IPR033989">
    <property type="entry name" value="CD209-like_CTLD"/>
</dbReference>
<name>A0A672HW76_SALFA</name>
<keyword evidence="2" id="KW-1015">Disulfide bond</keyword>
<dbReference type="GO" id="GO:0030246">
    <property type="term" value="F:carbohydrate binding"/>
    <property type="evidence" value="ECO:0007669"/>
    <property type="project" value="UniProtKB-KW"/>
</dbReference>
<evidence type="ECO:0000256" key="1">
    <source>
        <dbReference type="ARBA" id="ARBA00022734"/>
    </source>
</evidence>
<protein>
    <recommendedName>
        <fullName evidence="4">C-type lectin domain-containing protein</fullName>
    </recommendedName>
</protein>
<feature type="domain" description="C-type lectin" evidence="4">
    <location>
        <begin position="93"/>
        <end position="189"/>
    </location>
</feature>
<evidence type="ECO:0000313" key="5">
    <source>
        <dbReference type="Ensembl" id="ENSSFAP00005033488.1"/>
    </source>
</evidence>
<evidence type="ECO:0000256" key="3">
    <source>
        <dbReference type="SAM" id="Coils"/>
    </source>
</evidence>
<evidence type="ECO:0000256" key="2">
    <source>
        <dbReference type="ARBA" id="ARBA00023157"/>
    </source>
</evidence>
<dbReference type="InterPro" id="IPR016186">
    <property type="entry name" value="C-type_lectin-like/link_sf"/>
</dbReference>
<dbReference type="PROSITE" id="PS50041">
    <property type="entry name" value="C_TYPE_LECTIN_2"/>
    <property type="match status" value="1"/>
</dbReference>
<dbReference type="SMART" id="SM00034">
    <property type="entry name" value="CLECT"/>
    <property type="match status" value="1"/>
</dbReference>
<dbReference type="Pfam" id="PF00059">
    <property type="entry name" value="Lectin_C"/>
    <property type="match status" value="1"/>
</dbReference>
<dbReference type="InterPro" id="IPR018378">
    <property type="entry name" value="C-type_lectin_CS"/>
</dbReference>
<proteinExistence type="predicted"/>
<dbReference type="Proteomes" id="UP000472267">
    <property type="component" value="Chromosome 6"/>
</dbReference>
<keyword evidence="1" id="KW-0430">Lectin</keyword>
<dbReference type="AlphaFoldDB" id="A0A672HW76"/>
<dbReference type="SUPFAM" id="SSF56436">
    <property type="entry name" value="C-type lectin-like"/>
    <property type="match status" value="1"/>
</dbReference>
<dbReference type="InterPro" id="IPR016187">
    <property type="entry name" value="CTDL_fold"/>
</dbReference>
<dbReference type="Gene3D" id="1.20.5.400">
    <property type="match status" value="1"/>
</dbReference>
<keyword evidence="3" id="KW-0175">Coiled coil</keyword>
<dbReference type="CDD" id="cd03590">
    <property type="entry name" value="CLECT_DC-SIGN_like"/>
    <property type="match status" value="1"/>
</dbReference>
<dbReference type="PROSITE" id="PS00615">
    <property type="entry name" value="C_TYPE_LECTIN_1"/>
    <property type="match status" value="1"/>
</dbReference>
<reference evidence="5" key="3">
    <citation type="submission" date="2025-09" db="UniProtKB">
        <authorList>
            <consortium name="Ensembl"/>
        </authorList>
    </citation>
    <scope>IDENTIFICATION</scope>
</reference>
<organism evidence="5 6">
    <name type="scientific">Salarias fasciatus</name>
    <name type="common">Jewelled blenny</name>
    <name type="synonym">Blennius fasciatus</name>
    <dbReference type="NCBI Taxonomy" id="181472"/>
    <lineage>
        <taxon>Eukaryota</taxon>
        <taxon>Metazoa</taxon>
        <taxon>Chordata</taxon>
        <taxon>Craniata</taxon>
        <taxon>Vertebrata</taxon>
        <taxon>Euteleostomi</taxon>
        <taxon>Actinopterygii</taxon>
        <taxon>Neopterygii</taxon>
        <taxon>Teleostei</taxon>
        <taxon>Neoteleostei</taxon>
        <taxon>Acanthomorphata</taxon>
        <taxon>Ovalentaria</taxon>
        <taxon>Blenniimorphae</taxon>
        <taxon>Blenniiformes</taxon>
        <taxon>Blennioidei</taxon>
        <taxon>Blenniidae</taxon>
        <taxon>Salariinae</taxon>
        <taxon>Salarias</taxon>
    </lineage>
</organism>
<keyword evidence="6" id="KW-1185">Reference proteome</keyword>
<accession>A0A672HW76</accession>
<dbReference type="InterPro" id="IPR050111">
    <property type="entry name" value="C-type_lectin/snaclec_domain"/>
</dbReference>
<feature type="coiled-coil region" evidence="3">
    <location>
        <begin position="21"/>
        <end position="69"/>
    </location>
</feature>
<evidence type="ECO:0000313" key="6">
    <source>
        <dbReference type="Proteomes" id="UP000472267"/>
    </source>
</evidence>
<evidence type="ECO:0000259" key="4">
    <source>
        <dbReference type="PROSITE" id="PS50041"/>
    </source>
</evidence>
<dbReference type="Gene3D" id="3.10.100.10">
    <property type="entry name" value="Mannose-Binding Protein A, subunit A"/>
    <property type="match status" value="1"/>
</dbReference>
<sequence>MRLLFICRTVTRASSQWDTERVSLSNSYNNLTAELNRLQNRYDNLTEDRDQLQKQLDEINVERNDLKAQLQGVIYSIFNNFNTEGTFINRADCLRRNADLLIINSKEEQVNLPQNLKEQVWIGLTDADAEGNWTCVDGTPFKESFSYWAAGEPNNATPRGEDCAEFKKYDSQFSWNDESCDRKKRWICEKKPTPCVG</sequence>
<dbReference type="PANTHER" id="PTHR22803">
    <property type="entry name" value="MANNOSE, PHOSPHOLIPASE, LECTIN RECEPTOR RELATED"/>
    <property type="match status" value="1"/>
</dbReference>
<reference evidence="5" key="2">
    <citation type="submission" date="2025-08" db="UniProtKB">
        <authorList>
            <consortium name="Ensembl"/>
        </authorList>
    </citation>
    <scope>IDENTIFICATION</scope>
</reference>
<dbReference type="InterPro" id="IPR001304">
    <property type="entry name" value="C-type_lectin-like"/>
</dbReference>
<dbReference type="InParanoid" id="A0A672HW76"/>